<feature type="domain" description="Tetrapyrrole methylase" evidence="7">
    <location>
        <begin position="271"/>
        <end position="477"/>
    </location>
</feature>
<evidence type="ECO:0000256" key="5">
    <source>
        <dbReference type="ARBA" id="ARBA00022679"/>
    </source>
</evidence>
<dbReference type="GO" id="GO:0009236">
    <property type="term" value="P:cobalamin biosynthetic process"/>
    <property type="evidence" value="ECO:0007669"/>
    <property type="project" value="UniProtKB-KW"/>
</dbReference>
<comment type="caution">
    <text evidence="8">The sequence shown here is derived from an EMBL/GenBank/DDBJ whole genome shotgun (WGS) entry which is preliminary data.</text>
</comment>
<comment type="similarity">
    <text evidence="2">Belongs to the precorrin methyltransferase family.</text>
</comment>
<evidence type="ECO:0000313" key="9">
    <source>
        <dbReference type="Proteomes" id="UP001071478"/>
    </source>
</evidence>
<dbReference type="Gene3D" id="3.30.950.10">
    <property type="entry name" value="Methyltransferase, Cobalt-precorrin-4 Transmethylase, Domain 2"/>
    <property type="match status" value="2"/>
</dbReference>
<dbReference type="EMBL" id="JAPMKU010000001">
    <property type="protein sequence ID" value="MCX7467826.1"/>
    <property type="molecule type" value="Genomic_DNA"/>
</dbReference>
<dbReference type="EC" id="2.1.1.131" evidence="8"/>
<proteinExistence type="inferred from homology"/>
<dbReference type="InterPro" id="IPR006364">
    <property type="entry name" value="CobI/CbiL/CobIJ_dom"/>
</dbReference>
<dbReference type="RefSeq" id="WP_248167274.1">
    <property type="nucleotide sequence ID" value="NZ_JALNJA010000001.1"/>
</dbReference>
<dbReference type="InterPro" id="IPR035996">
    <property type="entry name" value="4pyrrol_Methylase_sf"/>
</dbReference>
<protein>
    <submittedName>
        <fullName evidence="8">Precorrin-3B C(17)-methyltransferase</fullName>
        <ecNumber evidence="8">2.1.1.131</ecNumber>
    </submittedName>
</protein>
<keyword evidence="6" id="KW-0949">S-adenosyl-L-methionine</keyword>
<dbReference type="AlphaFoldDB" id="A0A9Q4GI48"/>
<dbReference type="CDD" id="cd11646">
    <property type="entry name" value="Precorrin_3B_C17_MT"/>
    <property type="match status" value="1"/>
</dbReference>
<dbReference type="InterPro" id="IPR014776">
    <property type="entry name" value="4pyrrole_Mease_sub2"/>
</dbReference>
<dbReference type="NCBIfam" id="TIGR01466">
    <property type="entry name" value="cobJ_cbiH"/>
    <property type="match status" value="1"/>
</dbReference>
<sequence length="513" mass="53666">MSANGGTLTGVGVGPGDPDLLTIAAARAIAGADVVAYHAKAGGESAACAVAAGHLRDGQIHELLTYPVTTGDTTHPGGYAGALGDFYAEAAHRLAVHLDAGRDVVVLALGDPMLYSSYQHLHRLLADHPGTREARIIPGVTSITAAADVLARPLAEDDEVLTVLPGTLDGRELARRLRDTDTAVVMKLGRTWPKVRRALDEAGVLDRAYVVSRVGMDGEETRPAGEVGGGDVPYFAVAVVPSLREGVCAASPGSSSPGAAEPVAPSPAGEVVVLGLGPGDAAWTTPEVSRELELAEDLVGYSTYINRVPERVGQRRHLSDNRVEAERAAMALDLAAAGRRVAVVSSGDPGVFAMAAAVLETADDDAWRDVTVRVVPGMTAAQAVASRVGAPLGHDFGMISLSDRLKPWEVIARRVHALAGADMAFAVYNPASGTRRRQVAQLRDIVLEHQDPDTPVIVARAVGSDSECVTVTTLADFDPEVVDMRTMLIVGASTTRVYRGPDGPRVFTSRRYG</sequence>
<name>A0A9Q4GI48_9CORY</name>
<dbReference type="InterPro" id="IPR000878">
    <property type="entry name" value="4pyrrol_Mease"/>
</dbReference>
<keyword evidence="5 8" id="KW-0808">Transferase</keyword>
<dbReference type="PANTHER" id="PTHR47036">
    <property type="entry name" value="COBALT-FACTOR III C(17)-METHYLTRANSFERASE-RELATED"/>
    <property type="match status" value="1"/>
</dbReference>
<dbReference type="GO" id="GO:0032259">
    <property type="term" value="P:methylation"/>
    <property type="evidence" value="ECO:0007669"/>
    <property type="project" value="UniProtKB-KW"/>
</dbReference>
<keyword evidence="3" id="KW-0169">Cobalamin biosynthesis</keyword>
<accession>A0A9Q4GI48</accession>
<evidence type="ECO:0000256" key="4">
    <source>
        <dbReference type="ARBA" id="ARBA00022603"/>
    </source>
</evidence>
<dbReference type="Proteomes" id="UP001071478">
    <property type="component" value="Unassembled WGS sequence"/>
</dbReference>
<evidence type="ECO:0000256" key="1">
    <source>
        <dbReference type="ARBA" id="ARBA00004953"/>
    </source>
</evidence>
<feature type="domain" description="Tetrapyrrole methylase" evidence="7">
    <location>
        <begin position="7"/>
        <end position="222"/>
    </location>
</feature>
<dbReference type="GO" id="GO:0030788">
    <property type="term" value="F:precorrin-2 C20-methyltransferase activity"/>
    <property type="evidence" value="ECO:0007669"/>
    <property type="project" value="InterPro"/>
</dbReference>
<dbReference type="GO" id="GO:0030789">
    <property type="term" value="F:precorrin-3B C17-methyltransferase activity"/>
    <property type="evidence" value="ECO:0007669"/>
    <property type="project" value="UniProtKB-EC"/>
</dbReference>
<evidence type="ECO:0000256" key="6">
    <source>
        <dbReference type="ARBA" id="ARBA00022691"/>
    </source>
</evidence>
<evidence type="ECO:0000256" key="2">
    <source>
        <dbReference type="ARBA" id="ARBA00005879"/>
    </source>
</evidence>
<dbReference type="NCBIfam" id="TIGR01467">
    <property type="entry name" value="cobI_cbiL"/>
    <property type="match status" value="1"/>
</dbReference>
<gene>
    <name evidence="8" type="primary">cobJ</name>
    <name evidence="8" type="ORF">OS129_02890</name>
</gene>
<dbReference type="InterPro" id="IPR014777">
    <property type="entry name" value="4pyrrole_Mease_sub1"/>
</dbReference>
<evidence type="ECO:0000259" key="7">
    <source>
        <dbReference type="Pfam" id="PF00590"/>
    </source>
</evidence>
<comment type="pathway">
    <text evidence="1">Cofactor biosynthesis; adenosylcobalamin biosynthesis.</text>
</comment>
<reference evidence="8" key="1">
    <citation type="submission" date="2022-11" db="EMBL/GenBank/DDBJ databases">
        <title>Corynebacterium sp. isolated from Penguins.</title>
        <authorList>
            <person name="Sedlar K."/>
            <person name="Svec P."/>
        </authorList>
    </citation>
    <scope>NUCLEOTIDE SEQUENCE</scope>
    <source>
        <strain evidence="8">P7374</strain>
    </source>
</reference>
<dbReference type="InterPro" id="IPR006363">
    <property type="entry name" value="Cbl_synth_CobJ/CibH_dom"/>
</dbReference>
<dbReference type="PANTHER" id="PTHR47036:SF1">
    <property type="entry name" value="COBALT-FACTOR III C(17)-METHYLTRANSFERASE-RELATED"/>
    <property type="match status" value="1"/>
</dbReference>
<dbReference type="InterPro" id="IPR012382">
    <property type="entry name" value="CobI/CbiL"/>
</dbReference>
<organism evidence="8 9">
    <name type="scientific">Corynebacterium pygosceleis</name>
    <dbReference type="NCBI Taxonomy" id="2800406"/>
    <lineage>
        <taxon>Bacteria</taxon>
        <taxon>Bacillati</taxon>
        <taxon>Actinomycetota</taxon>
        <taxon>Actinomycetes</taxon>
        <taxon>Mycobacteriales</taxon>
        <taxon>Corynebacteriaceae</taxon>
        <taxon>Corynebacterium</taxon>
    </lineage>
</organism>
<dbReference type="InterPro" id="IPR051810">
    <property type="entry name" value="Precorrin_MeTrfase"/>
</dbReference>
<evidence type="ECO:0000256" key="3">
    <source>
        <dbReference type="ARBA" id="ARBA00022573"/>
    </source>
</evidence>
<evidence type="ECO:0000313" key="8">
    <source>
        <dbReference type="EMBL" id="MCX7467826.1"/>
    </source>
</evidence>
<dbReference type="SUPFAM" id="SSF53790">
    <property type="entry name" value="Tetrapyrrole methylase"/>
    <property type="match status" value="2"/>
</dbReference>
<dbReference type="Gene3D" id="3.40.1010.10">
    <property type="entry name" value="Cobalt-precorrin-4 Transmethylase, Domain 1"/>
    <property type="match status" value="2"/>
</dbReference>
<dbReference type="Pfam" id="PF00590">
    <property type="entry name" value="TP_methylase"/>
    <property type="match status" value="2"/>
</dbReference>
<dbReference type="CDD" id="cd11645">
    <property type="entry name" value="Precorrin_2_C20_MT"/>
    <property type="match status" value="1"/>
</dbReference>
<keyword evidence="4 8" id="KW-0489">Methyltransferase</keyword>